<feature type="compositionally biased region" description="Gly residues" evidence="1">
    <location>
        <begin position="154"/>
        <end position="163"/>
    </location>
</feature>
<keyword evidence="2" id="KW-0812">Transmembrane</keyword>
<accession>A0AAU7KXC3</accession>
<gene>
    <name evidence="4" type="ORF">NFG57_06340</name>
</gene>
<organism evidence="4">
    <name type="scientific">Halomonas sp. H10-59</name>
    <dbReference type="NCBI Taxonomy" id="2950874"/>
    <lineage>
        <taxon>Bacteria</taxon>
        <taxon>Pseudomonadati</taxon>
        <taxon>Pseudomonadota</taxon>
        <taxon>Gammaproteobacteria</taxon>
        <taxon>Oceanospirillales</taxon>
        <taxon>Halomonadaceae</taxon>
        <taxon>Halomonas</taxon>
    </lineage>
</organism>
<sequence length="491" mass="53863">MTTDNDGNRRDDTASRMDQVSHEARSERHHIRVSPDFEVVMPQGEHARGIDLSLGGMAMRGDQRHAPGDWIQAELRIQEAGREFIVPFSAVCRHKTEAHQGEAPLTGWEFTSIEPQHLALVKDIVRARLSGRHLDPQSMVGSENAQTPRKRKGGAGAGASHKGGGGRRWGRYLLLVAGIAALGLVLTAALYRNFMLIEPSFAAVSAPRIEVRAPGPGVLMEHGLRAGDRVERDEKLTSVRNHELQSGLILTQAAQEYNDQLIDNLEQSLEAAGSGPVSVANSSKPAGRSSVSYDTVSPAVARARIDQFETAREYQSSRLAALEAEQAQNEIFSPCNCLVAWALSSADGTYIDQGERIMTLVRTGDDEIMVEALVHMSDIERIEPNQKAFISLPHESGMIDARVRSVALDVEREPRAGFPGWVRQQKNVASVLLIPEKPLPASSVGTPVDVRFNETPIIGETVERVWQGGRTVFNEAQDLYEQVEESVRENV</sequence>
<evidence type="ECO:0000259" key="3">
    <source>
        <dbReference type="Pfam" id="PF07238"/>
    </source>
</evidence>
<proteinExistence type="predicted"/>
<feature type="compositionally biased region" description="Basic and acidic residues" evidence="1">
    <location>
        <begin position="1"/>
        <end position="26"/>
    </location>
</feature>
<dbReference type="Gene3D" id="2.40.10.220">
    <property type="entry name" value="predicted glycosyltransferase like domains"/>
    <property type="match status" value="1"/>
</dbReference>
<dbReference type="InterPro" id="IPR009875">
    <property type="entry name" value="PilZ_domain"/>
</dbReference>
<keyword evidence="2" id="KW-1133">Transmembrane helix</keyword>
<dbReference type="SUPFAM" id="SSF141371">
    <property type="entry name" value="PilZ domain-like"/>
    <property type="match status" value="1"/>
</dbReference>
<evidence type="ECO:0000313" key="4">
    <source>
        <dbReference type="EMBL" id="XBO76385.1"/>
    </source>
</evidence>
<dbReference type="RefSeq" id="WP_124802308.1">
    <property type="nucleotide sequence ID" value="NZ_CP098828.1"/>
</dbReference>
<dbReference type="PANTHER" id="PTHR30386">
    <property type="entry name" value="MEMBRANE FUSION SUBUNIT OF EMRAB-TOLC MULTIDRUG EFFLUX PUMP"/>
    <property type="match status" value="1"/>
</dbReference>
<evidence type="ECO:0000256" key="1">
    <source>
        <dbReference type="SAM" id="MobiDB-lite"/>
    </source>
</evidence>
<dbReference type="GO" id="GO:0035438">
    <property type="term" value="F:cyclic-di-GMP binding"/>
    <property type="evidence" value="ECO:0007669"/>
    <property type="project" value="InterPro"/>
</dbReference>
<feature type="domain" description="PilZ" evidence="3">
    <location>
        <begin position="26"/>
        <end position="125"/>
    </location>
</feature>
<dbReference type="EMBL" id="CP098828">
    <property type="protein sequence ID" value="XBO76385.1"/>
    <property type="molecule type" value="Genomic_DNA"/>
</dbReference>
<dbReference type="InterPro" id="IPR050739">
    <property type="entry name" value="MFP"/>
</dbReference>
<protein>
    <submittedName>
        <fullName evidence="4">Alginate biosynthesis protein Alg44</fullName>
    </submittedName>
</protein>
<keyword evidence="2" id="KW-0472">Membrane</keyword>
<name>A0AAU7KXC3_9GAMM</name>
<dbReference type="Pfam" id="PF07238">
    <property type="entry name" value="PilZ"/>
    <property type="match status" value="1"/>
</dbReference>
<feature type="transmembrane region" description="Helical" evidence="2">
    <location>
        <begin position="172"/>
        <end position="191"/>
    </location>
</feature>
<feature type="region of interest" description="Disordered" evidence="1">
    <location>
        <begin position="135"/>
        <end position="165"/>
    </location>
</feature>
<dbReference type="AlphaFoldDB" id="A0AAU7KXC3"/>
<evidence type="ECO:0000256" key="2">
    <source>
        <dbReference type="SAM" id="Phobius"/>
    </source>
</evidence>
<feature type="region of interest" description="Disordered" evidence="1">
    <location>
        <begin position="1"/>
        <end position="29"/>
    </location>
</feature>
<reference evidence="4" key="1">
    <citation type="submission" date="2022-06" db="EMBL/GenBank/DDBJ databases">
        <title>A novel DMS-producing enzyme.</title>
        <authorList>
            <person name="Zhang Y."/>
        </authorList>
    </citation>
    <scope>NUCLEOTIDE SEQUENCE</scope>
    <source>
        <strain evidence="4">H10-59</strain>
    </source>
</reference>